<organism evidence="3 4">
    <name type="scientific">Bowmanella yangjiangensis</name>
    <dbReference type="NCBI Taxonomy" id="2811230"/>
    <lineage>
        <taxon>Bacteria</taxon>
        <taxon>Pseudomonadati</taxon>
        <taxon>Pseudomonadota</taxon>
        <taxon>Gammaproteobacteria</taxon>
        <taxon>Alteromonadales</taxon>
        <taxon>Alteromonadaceae</taxon>
        <taxon>Bowmanella</taxon>
    </lineage>
</organism>
<dbReference type="PROSITE" id="PS50887">
    <property type="entry name" value="GGDEF"/>
    <property type="match status" value="1"/>
</dbReference>
<evidence type="ECO:0000313" key="4">
    <source>
        <dbReference type="Proteomes" id="UP000663992"/>
    </source>
</evidence>
<dbReference type="PROSITE" id="PS50112">
    <property type="entry name" value="PAS"/>
    <property type="match status" value="1"/>
</dbReference>
<dbReference type="InterPro" id="IPR029787">
    <property type="entry name" value="Nucleotide_cyclase"/>
</dbReference>
<dbReference type="InterPro" id="IPR000014">
    <property type="entry name" value="PAS"/>
</dbReference>
<dbReference type="SMART" id="SM00091">
    <property type="entry name" value="PAS"/>
    <property type="match status" value="1"/>
</dbReference>
<dbReference type="InterPro" id="IPR043128">
    <property type="entry name" value="Rev_trsase/Diguanyl_cyclase"/>
</dbReference>
<dbReference type="Proteomes" id="UP000663992">
    <property type="component" value="Unassembled WGS sequence"/>
</dbReference>
<dbReference type="SUPFAM" id="SSF55785">
    <property type="entry name" value="PYP-like sensor domain (PAS domain)"/>
    <property type="match status" value="1"/>
</dbReference>
<dbReference type="SUPFAM" id="SSF55073">
    <property type="entry name" value="Nucleotide cyclase"/>
    <property type="match status" value="1"/>
</dbReference>
<sequence>MLDPSLPLSTLLDAMPDATLVVNNQGQILMCNRQLEQMFGYPNQSLVGEPVHTLIPSEYHTKHAKHVHEYMQCPRRRMMGSVMTLYGQHLNGQTFPVDIMLSPLELDHERFVICTIREMREVKQMQDALTEALRRERQLARRDPLTQCANRRAFTEMVEYEIERCSRYHRPFSIAFVALGNFKRVNEHEGHLVGDQLLQSIARQLEGALRSSDTVARIDGDEFALLLPEAPQDLAKGILDRLHRQLLDSLASRYSPVSVSIAVLVCEQAPDHLDTLLKSLYNLMSEVTQESKGSIRYCQYPQR</sequence>
<protein>
    <submittedName>
        <fullName evidence="3">Diguanylate cyclase</fullName>
    </submittedName>
</protein>
<evidence type="ECO:0000259" key="2">
    <source>
        <dbReference type="PROSITE" id="PS50887"/>
    </source>
</evidence>
<proteinExistence type="predicted"/>
<dbReference type="SMART" id="SM00267">
    <property type="entry name" value="GGDEF"/>
    <property type="match status" value="1"/>
</dbReference>
<dbReference type="Pfam" id="PF00989">
    <property type="entry name" value="PAS"/>
    <property type="match status" value="1"/>
</dbReference>
<dbReference type="InterPro" id="IPR035965">
    <property type="entry name" value="PAS-like_dom_sf"/>
</dbReference>
<feature type="domain" description="GGDEF" evidence="2">
    <location>
        <begin position="170"/>
        <end position="300"/>
    </location>
</feature>
<dbReference type="NCBIfam" id="TIGR00229">
    <property type="entry name" value="sensory_box"/>
    <property type="match status" value="1"/>
</dbReference>
<dbReference type="PANTHER" id="PTHR44757:SF2">
    <property type="entry name" value="BIOFILM ARCHITECTURE MAINTENANCE PROTEIN MBAA"/>
    <property type="match status" value="1"/>
</dbReference>
<comment type="caution">
    <text evidence="3">The sequence shown here is derived from an EMBL/GenBank/DDBJ whole genome shotgun (WGS) entry which is preliminary data.</text>
</comment>
<dbReference type="Pfam" id="PF00990">
    <property type="entry name" value="GGDEF"/>
    <property type="match status" value="1"/>
</dbReference>
<reference evidence="3 4" key="1">
    <citation type="submission" date="2021-03" db="EMBL/GenBank/DDBJ databases">
        <title>novel species isolated from a fishpond in China.</title>
        <authorList>
            <person name="Lu H."/>
            <person name="Cai Z."/>
        </authorList>
    </citation>
    <scope>NUCLEOTIDE SEQUENCE [LARGE SCALE GENOMIC DNA]</scope>
    <source>
        <strain evidence="3 4">Y57</strain>
    </source>
</reference>
<keyword evidence="4" id="KW-1185">Reference proteome</keyword>
<dbReference type="RefSeq" id="WP_206595217.1">
    <property type="nucleotide sequence ID" value="NZ_JAFKCS010000016.1"/>
</dbReference>
<dbReference type="CDD" id="cd01949">
    <property type="entry name" value="GGDEF"/>
    <property type="match status" value="1"/>
</dbReference>
<evidence type="ECO:0000259" key="1">
    <source>
        <dbReference type="PROSITE" id="PS50112"/>
    </source>
</evidence>
<dbReference type="InterPro" id="IPR013767">
    <property type="entry name" value="PAS_fold"/>
</dbReference>
<dbReference type="Gene3D" id="3.30.70.270">
    <property type="match status" value="1"/>
</dbReference>
<dbReference type="PANTHER" id="PTHR44757">
    <property type="entry name" value="DIGUANYLATE CYCLASE DGCP"/>
    <property type="match status" value="1"/>
</dbReference>
<accession>A0ABS3CVZ8</accession>
<dbReference type="EMBL" id="JAFKCS010000016">
    <property type="protein sequence ID" value="MBN7821268.1"/>
    <property type="molecule type" value="Genomic_DNA"/>
</dbReference>
<evidence type="ECO:0000313" key="3">
    <source>
        <dbReference type="EMBL" id="MBN7821268.1"/>
    </source>
</evidence>
<gene>
    <name evidence="3" type="ORF">J0A65_15450</name>
</gene>
<dbReference type="NCBIfam" id="TIGR00254">
    <property type="entry name" value="GGDEF"/>
    <property type="match status" value="1"/>
</dbReference>
<dbReference type="InterPro" id="IPR000160">
    <property type="entry name" value="GGDEF_dom"/>
</dbReference>
<dbReference type="InterPro" id="IPR052155">
    <property type="entry name" value="Biofilm_reg_signaling"/>
</dbReference>
<dbReference type="CDD" id="cd00130">
    <property type="entry name" value="PAS"/>
    <property type="match status" value="1"/>
</dbReference>
<feature type="domain" description="PAS" evidence="1">
    <location>
        <begin position="8"/>
        <end position="74"/>
    </location>
</feature>
<dbReference type="Gene3D" id="3.30.450.20">
    <property type="entry name" value="PAS domain"/>
    <property type="match status" value="1"/>
</dbReference>
<name>A0ABS3CVZ8_9ALTE</name>